<dbReference type="PANTHER" id="PTHR10134">
    <property type="entry name" value="CYTOCHROME B-C1 COMPLEX SUBUNIT RIESKE, MITOCHONDRIAL"/>
    <property type="match status" value="1"/>
</dbReference>
<evidence type="ECO:0000256" key="6">
    <source>
        <dbReference type="ARBA" id="ARBA00034078"/>
    </source>
</evidence>
<dbReference type="Pfam" id="PF00355">
    <property type="entry name" value="Rieske"/>
    <property type="match status" value="1"/>
</dbReference>
<dbReference type="GO" id="GO:0016020">
    <property type="term" value="C:membrane"/>
    <property type="evidence" value="ECO:0007669"/>
    <property type="project" value="InterPro"/>
</dbReference>
<evidence type="ECO:0000256" key="4">
    <source>
        <dbReference type="ARBA" id="ARBA00023014"/>
    </source>
</evidence>
<dbReference type="Gene3D" id="2.102.10.10">
    <property type="entry name" value="Rieske [2Fe-2S] iron-sulphur domain"/>
    <property type="match status" value="1"/>
</dbReference>
<dbReference type="GO" id="GO:0051537">
    <property type="term" value="F:2 iron, 2 sulfur cluster binding"/>
    <property type="evidence" value="ECO:0007669"/>
    <property type="project" value="UniProtKB-KW"/>
</dbReference>
<dbReference type="EMBL" id="MFIX01000251">
    <property type="protein sequence ID" value="OGG00586.1"/>
    <property type="molecule type" value="Genomic_DNA"/>
</dbReference>
<proteinExistence type="predicted"/>
<evidence type="ECO:0000256" key="2">
    <source>
        <dbReference type="ARBA" id="ARBA00022723"/>
    </source>
</evidence>
<keyword evidence="2" id="KW-0479">Metal-binding</keyword>
<evidence type="ECO:0000313" key="9">
    <source>
        <dbReference type="EMBL" id="OGG00586.1"/>
    </source>
</evidence>
<dbReference type="InterPro" id="IPR036922">
    <property type="entry name" value="Rieske_2Fe-2S_sf"/>
</dbReference>
<evidence type="ECO:0000259" key="8">
    <source>
        <dbReference type="PROSITE" id="PS51296"/>
    </source>
</evidence>
<keyword evidence="1" id="KW-0001">2Fe-2S</keyword>
<evidence type="ECO:0000256" key="1">
    <source>
        <dbReference type="ARBA" id="ARBA00022714"/>
    </source>
</evidence>
<dbReference type="PRINTS" id="PR00162">
    <property type="entry name" value="RIESKE"/>
</dbReference>
<dbReference type="InterPro" id="IPR017941">
    <property type="entry name" value="Rieske_2Fe-2S"/>
</dbReference>
<keyword evidence="4" id="KW-0411">Iron-sulfur</keyword>
<dbReference type="Proteomes" id="UP000179129">
    <property type="component" value="Unassembled WGS sequence"/>
</dbReference>
<dbReference type="CDD" id="cd03467">
    <property type="entry name" value="Rieske"/>
    <property type="match status" value="1"/>
</dbReference>
<feature type="domain" description="Rieske" evidence="8">
    <location>
        <begin position="85"/>
        <end position="174"/>
    </location>
</feature>
<dbReference type="InterPro" id="IPR014349">
    <property type="entry name" value="Rieske_Fe-S_prot"/>
</dbReference>
<protein>
    <recommendedName>
        <fullName evidence="8">Rieske domain-containing protein</fullName>
    </recommendedName>
</protein>
<dbReference type="InterPro" id="IPR005805">
    <property type="entry name" value="Rieske_Fe-S_prot_C"/>
</dbReference>
<accession>A0A1F5YK97</accession>
<comment type="caution">
    <text evidence="9">The sequence shown here is derived from an EMBL/GenBank/DDBJ whole genome shotgun (WGS) entry which is preliminary data.</text>
</comment>
<evidence type="ECO:0000256" key="5">
    <source>
        <dbReference type="ARBA" id="ARBA00023157"/>
    </source>
</evidence>
<dbReference type="GO" id="GO:0046872">
    <property type="term" value="F:metal ion binding"/>
    <property type="evidence" value="ECO:0007669"/>
    <property type="project" value="UniProtKB-KW"/>
</dbReference>
<evidence type="ECO:0000256" key="3">
    <source>
        <dbReference type="ARBA" id="ARBA00023004"/>
    </source>
</evidence>
<name>A0A1F5YK97_9BACT</name>
<feature type="region of interest" description="Disordered" evidence="7">
    <location>
        <begin position="1"/>
        <end position="20"/>
    </location>
</feature>
<keyword evidence="5" id="KW-1015">Disulfide bond</keyword>
<reference evidence="9 10" key="1">
    <citation type="journal article" date="2016" name="Nat. Commun.">
        <title>Thousands of microbial genomes shed light on interconnected biogeochemical processes in an aquifer system.</title>
        <authorList>
            <person name="Anantharaman K."/>
            <person name="Brown C.T."/>
            <person name="Hug L.A."/>
            <person name="Sharon I."/>
            <person name="Castelle C.J."/>
            <person name="Probst A.J."/>
            <person name="Thomas B.C."/>
            <person name="Singh A."/>
            <person name="Wilkins M.J."/>
            <person name="Karaoz U."/>
            <person name="Brodie E.L."/>
            <person name="Williams K.H."/>
            <person name="Hubbard S.S."/>
            <person name="Banfield J.F."/>
        </authorList>
    </citation>
    <scope>NUCLEOTIDE SEQUENCE [LARGE SCALE GENOMIC DNA]</scope>
</reference>
<gene>
    <name evidence="9" type="ORF">A3F83_01745</name>
</gene>
<comment type="cofactor">
    <cofactor evidence="6">
        <name>[2Fe-2S] cluster</name>
        <dbReference type="ChEBI" id="CHEBI:190135"/>
    </cofactor>
</comment>
<sequence>MGTGAKSIPESQDKFSEGLLNSSPSRRQFLAGSIEKVTVLASSAAILSMITGCGGGGGSPSVTGPSGPAQLDLSSPQLAGLANVGGVVTLSPSAFAGLPRNGIFIIRATSTSYVVLDRTCTHQACQVGAFQSNGIATCPCHGSQYNTSGSVARGPAPRALTKYTATIADNILTIQF</sequence>
<dbReference type="PROSITE" id="PS51296">
    <property type="entry name" value="RIESKE"/>
    <property type="match status" value="1"/>
</dbReference>
<dbReference type="SUPFAM" id="SSF50022">
    <property type="entry name" value="ISP domain"/>
    <property type="match status" value="1"/>
</dbReference>
<dbReference type="AlphaFoldDB" id="A0A1F5YK97"/>
<evidence type="ECO:0000256" key="7">
    <source>
        <dbReference type="SAM" id="MobiDB-lite"/>
    </source>
</evidence>
<evidence type="ECO:0000313" key="10">
    <source>
        <dbReference type="Proteomes" id="UP000179129"/>
    </source>
</evidence>
<dbReference type="STRING" id="1817867.A3F83_01745"/>
<keyword evidence="3" id="KW-0408">Iron</keyword>
<organism evidence="9 10">
    <name type="scientific">Candidatus Glassbacteria bacterium RIFCSPLOWO2_12_FULL_58_11</name>
    <dbReference type="NCBI Taxonomy" id="1817867"/>
    <lineage>
        <taxon>Bacteria</taxon>
        <taxon>Candidatus Glassiibacteriota</taxon>
    </lineage>
</organism>